<keyword evidence="1" id="KW-0378">Hydrolase</keyword>
<evidence type="ECO:0000256" key="1">
    <source>
        <dbReference type="ARBA" id="ARBA00022801"/>
    </source>
</evidence>
<gene>
    <name evidence="5" type="ORF">ABB30_13735</name>
</gene>
<comment type="caution">
    <text evidence="5">The sequence shown here is derived from an EMBL/GenBank/DDBJ whole genome shotgun (WGS) entry which is preliminary data.</text>
</comment>
<dbReference type="AlphaFoldDB" id="A0A0R0D937"/>
<proteinExistence type="predicted"/>
<reference evidence="5 6" key="1">
    <citation type="submission" date="2015-05" db="EMBL/GenBank/DDBJ databases">
        <title>Genome sequencing and analysis of members of genus Stenotrophomonas.</title>
        <authorList>
            <person name="Patil P.P."/>
            <person name="Midha S."/>
            <person name="Patil P.B."/>
        </authorList>
    </citation>
    <scope>NUCLEOTIDE SEQUENCE [LARGE SCALE GENOMIC DNA]</scope>
    <source>
        <strain evidence="5 6">DSM 24757</strain>
    </source>
</reference>
<dbReference type="InterPro" id="IPR053145">
    <property type="entry name" value="AB_hydrolase_Est10"/>
</dbReference>
<dbReference type="PATRIC" id="fig|336566.3.peg.2315"/>
<evidence type="ECO:0000259" key="4">
    <source>
        <dbReference type="Pfam" id="PF13026"/>
    </source>
</evidence>
<keyword evidence="2" id="KW-0732">Signal</keyword>
<dbReference type="PANTHER" id="PTHR43265">
    <property type="entry name" value="ESTERASE ESTD"/>
    <property type="match status" value="1"/>
</dbReference>
<dbReference type="SUPFAM" id="SSF53474">
    <property type="entry name" value="alpha/beta-Hydrolases"/>
    <property type="match status" value="1"/>
</dbReference>
<dbReference type="RefSeq" id="WP_057638875.1">
    <property type="nucleotide sequence ID" value="NZ_LDJM01000042.1"/>
</dbReference>
<dbReference type="GO" id="GO:0006508">
    <property type="term" value="P:proteolysis"/>
    <property type="evidence" value="ECO:0007669"/>
    <property type="project" value="InterPro"/>
</dbReference>
<feature type="domain" description="DUF3887" evidence="4">
    <location>
        <begin position="30"/>
        <end position="117"/>
    </location>
</feature>
<dbReference type="Pfam" id="PF13026">
    <property type="entry name" value="DUF3887"/>
    <property type="match status" value="1"/>
</dbReference>
<dbReference type="PANTHER" id="PTHR43265:SF1">
    <property type="entry name" value="ESTERASE ESTD"/>
    <property type="match status" value="1"/>
</dbReference>
<feature type="signal peptide" evidence="2">
    <location>
        <begin position="1"/>
        <end position="18"/>
    </location>
</feature>
<dbReference type="EMBL" id="LDJM01000042">
    <property type="protein sequence ID" value="KRG74446.1"/>
    <property type="molecule type" value="Genomic_DNA"/>
</dbReference>
<dbReference type="Pfam" id="PF12146">
    <property type="entry name" value="Hydrolase_4"/>
    <property type="match status" value="1"/>
</dbReference>
<feature type="domain" description="Serine aminopeptidase S33" evidence="3">
    <location>
        <begin position="185"/>
        <end position="393"/>
    </location>
</feature>
<dbReference type="STRING" id="336566.ABB30_13735"/>
<evidence type="ECO:0008006" key="7">
    <source>
        <dbReference type="Google" id="ProtNLM"/>
    </source>
</evidence>
<dbReference type="OrthoDB" id="9809549at2"/>
<accession>A0A0R0D937</accession>
<dbReference type="InterPro" id="IPR029058">
    <property type="entry name" value="AB_hydrolase_fold"/>
</dbReference>
<keyword evidence="6" id="KW-1185">Reference proteome</keyword>
<dbReference type="InterPro" id="IPR024981">
    <property type="entry name" value="DUF3887"/>
</dbReference>
<evidence type="ECO:0000259" key="3">
    <source>
        <dbReference type="Pfam" id="PF12146"/>
    </source>
</evidence>
<dbReference type="InterPro" id="IPR002471">
    <property type="entry name" value="Pept_S9_AS"/>
</dbReference>
<dbReference type="Gene3D" id="3.10.450.590">
    <property type="match status" value="1"/>
</dbReference>
<evidence type="ECO:0000256" key="2">
    <source>
        <dbReference type="SAM" id="SignalP"/>
    </source>
</evidence>
<sequence length="428" mass="44675">MRLKTLLLAAALPLSALAAANTTAPDPATALLAELEQGRFAQAHARFNPAMAQAVSSPALTQLWQQLAQSLGALQRIEPDQTRQVEGNDVSTHLLHFQHGTVRATTAVDKAGHISGFHLAPVASAAAAPPADAPFTETALQVVAGPGPLGATLSLPKGPGPFPAVVLVHGSGPQDRDESVGPNKPFADIAHGLAAQGIAVLRYDKRSQARPQDFAQGASLALETTDDAIAAVALLKAQPGIDAGKVYVLGHSQGGMLASHIAKAGQAAGAILFAAPARPILDLLREQNVYLLAQSPQITAEAAKAHLDQLDAQIAALRSDKTAELPQLPGLTGAYWQELEAVDVIGQTRDAGLPTLLLQGGRDFQVVDADWNRLQAGLQGERFSFHHYPTLNHLGIAGNGPGTLAEYQQPGKVDAGLINDIAHWIHAQ</sequence>
<dbReference type="PROSITE" id="PS00708">
    <property type="entry name" value="PRO_ENDOPEP_SER"/>
    <property type="match status" value="1"/>
</dbReference>
<feature type="chain" id="PRO_5006395304" description="Serine aminopeptidase S33 domain-containing protein" evidence="2">
    <location>
        <begin position="19"/>
        <end position="428"/>
    </location>
</feature>
<name>A0A0R0D937_9GAMM</name>
<protein>
    <recommendedName>
        <fullName evidence="7">Serine aminopeptidase S33 domain-containing protein</fullName>
    </recommendedName>
</protein>
<dbReference type="InterPro" id="IPR022742">
    <property type="entry name" value="Hydrolase_4"/>
</dbReference>
<organism evidence="5 6">
    <name type="scientific">Stenotrophomonas ginsengisoli</name>
    <dbReference type="NCBI Taxonomy" id="336566"/>
    <lineage>
        <taxon>Bacteria</taxon>
        <taxon>Pseudomonadati</taxon>
        <taxon>Pseudomonadota</taxon>
        <taxon>Gammaproteobacteria</taxon>
        <taxon>Lysobacterales</taxon>
        <taxon>Lysobacteraceae</taxon>
        <taxon>Stenotrophomonas</taxon>
    </lineage>
</organism>
<dbReference type="Gene3D" id="3.40.50.1820">
    <property type="entry name" value="alpha/beta hydrolase"/>
    <property type="match status" value="1"/>
</dbReference>
<evidence type="ECO:0000313" key="5">
    <source>
        <dbReference type="EMBL" id="KRG74446.1"/>
    </source>
</evidence>
<dbReference type="GO" id="GO:0004252">
    <property type="term" value="F:serine-type endopeptidase activity"/>
    <property type="evidence" value="ECO:0007669"/>
    <property type="project" value="InterPro"/>
</dbReference>
<dbReference type="Proteomes" id="UP000050956">
    <property type="component" value="Unassembled WGS sequence"/>
</dbReference>
<dbReference type="GO" id="GO:0052689">
    <property type="term" value="F:carboxylic ester hydrolase activity"/>
    <property type="evidence" value="ECO:0007669"/>
    <property type="project" value="TreeGrafter"/>
</dbReference>
<evidence type="ECO:0000313" key="6">
    <source>
        <dbReference type="Proteomes" id="UP000050956"/>
    </source>
</evidence>